<dbReference type="Proteomes" id="UP001162031">
    <property type="component" value="Unassembled WGS sequence"/>
</dbReference>
<evidence type="ECO:0000313" key="2">
    <source>
        <dbReference type="EMBL" id="CAI5743232.1"/>
    </source>
</evidence>
<dbReference type="AlphaFoldDB" id="A0AAV0V3I4"/>
<proteinExistence type="predicted"/>
<gene>
    <name evidence="2" type="ORF">HBR001_LOCUS9374</name>
</gene>
<dbReference type="EMBL" id="CANTFL010001486">
    <property type="protein sequence ID" value="CAI5743232.1"/>
    <property type="molecule type" value="Genomic_DNA"/>
</dbReference>
<reference evidence="2" key="1">
    <citation type="submission" date="2022-12" db="EMBL/GenBank/DDBJ databases">
        <authorList>
            <person name="Webb A."/>
        </authorList>
    </citation>
    <scope>NUCLEOTIDE SEQUENCE</scope>
    <source>
        <strain evidence="2">Hp1</strain>
    </source>
</reference>
<organism evidence="2 3">
    <name type="scientific">Hyaloperonospora brassicae</name>
    <name type="common">Brassica downy mildew</name>
    <name type="synonym">Peronospora brassicae</name>
    <dbReference type="NCBI Taxonomy" id="162125"/>
    <lineage>
        <taxon>Eukaryota</taxon>
        <taxon>Sar</taxon>
        <taxon>Stramenopiles</taxon>
        <taxon>Oomycota</taxon>
        <taxon>Peronosporomycetes</taxon>
        <taxon>Peronosporales</taxon>
        <taxon>Peronosporaceae</taxon>
        <taxon>Hyaloperonospora</taxon>
    </lineage>
</organism>
<name>A0AAV0V3I4_HYABA</name>
<feature type="compositionally biased region" description="Basic residues" evidence="1">
    <location>
        <begin position="117"/>
        <end position="128"/>
    </location>
</feature>
<feature type="region of interest" description="Disordered" evidence="1">
    <location>
        <begin position="106"/>
        <end position="144"/>
    </location>
</feature>
<evidence type="ECO:0000256" key="1">
    <source>
        <dbReference type="SAM" id="MobiDB-lite"/>
    </source>
</evidence>
<feature type="compositionally biased region" description="Basic and acidic residues" evidence="1">
    <location>
        <begin position="129"/>
        <end position="144"/>
    </location>
</feature>
<comment type="caution">
    <text evidence="2">The sequence shown here is derived from an EMBL/GenBank/DDBJ whole genome shotgun (WGS) entry which is preliminary data.</text>
</comment>
<keyword evidence="3" id="KW-1185">Reference proteome</keyword>
<accession>A0AAV0V3I4</accession>
<protein>
    <submittedName>
        <fullName evidence="2">Uncharacterized protein</fullName>
    </submittedName>
</protein>
<feature type="region of interest" description="Disordered" evidence="1">
    <location>
        <begin position="1"/>
        <end position="43"/>
    </location>
</feature>
<sequence>MGRVSAKRKLKQCDPFFKGKRDNGKTKTAYDLPPTQSKRSKKRCRKMLSDEAMNQFVARTSVVDTKGSESTKQKLQIDSIREGESMREFNKRISTEVKRVIYDANKRNRRSSEKRKTFLTKKKAKARDKKMTEQERYEREYQTTGTTKKDYFEDAAPARFGERVDAPPIMPKLSGIFKKRAEQLVREKAKAAKKAEALAAGSRAVRRAGK</sequence>
<feature type="compositionally biased region" description="Basic and acidic residues" evidence="1">
    <location>
        <begin position="106"/>
        <end position="116"/>
    </location>
</feature>
<feature type="compositionally biased region" description="Basic residues" evidence="1">
    <location>
        <begin position="1"/>
        <end position="10"/>
    </location>
</feature>
<evidence type="ECO:0000313" key="3">
    <source>
        <dbReference type="Proteomes" id="UP001162031"/>
    </source>
</evidence>